<gene>
    <name evidence="1" type="ORF">E2C01_066870</name>
</gene>
<comment type="caution">
    <text evidence="1">The sequence shown here is derived from an EMBL/GenBank/DDBJ whole genome shotgun (WGS) entry which is preliminary data.</text>
</comment>
<keyword evidence="2" id="KW-1185">Reference proteome</keyword>
<proteinExistence type="predicted"/>
<evidence type="ECO:0000313" key="1">
    <source>
        <dbReference type="EMBL" id="MPC72557.1"/>
    </source>
</evidence>
<dbReference type="EMBL" id="VSRR010034947">
    <property type="protein sequence ID" value="MPC72557.1"/>
    <property type="molecule type" value="Genomic_DNA"/>
</dbReference>
<protein>
    <submittedName>
        <fullName evidence="1">Uncharacterized protein</fullName>
    </submittedName>
</protein>
<evidence type="ECO:0000313" key="2">
    <source>
        <dbReference type="Proteomes" id="UP000324222"/>
    </source>
</evidence>
<accession>A0A5B7HTH5</accession>
<sequence length="144" mass="16343">MSSLISRTGSCPRSSRLGLMLSSSCSVWRMRAPSTPSITTMRRWHTTATLPRCRSSWWERKVSTHYFWSTLLETLLDYVLPRLFTLALVFRVLIHCNLSFFFYVTSSPCSPPISLLSYSNTLGEYRVGSRVASSYSHPITSSSS</sequence>
<reference evidence="1 2" key="1">
    <citation type="submission" date="2019-05" db="EMBL/GenBank/DDBJ databases">
        <title>Another draft genome of Portunus trituberculatus and its Hox gene families provides insights of decapod evolution.</title>
        <authorList>
            <person name="Jeong J.-H."/>
            <person name="Song I."/>
            <person name="Kim S."/>
            <person name="Choi T."/>
            <person name="Kim D."/>
            <person name="Ryu S."/>
            <person name="Kim W."/>
        </authorList>
    </citation>
    <scope>NUCLEOTIDE SEQUENCE [LARGE SCALE GENOMIC DNA]</scope>
    <source>
        <tissue evidence="1">Muscle</tissue>
    </source>
</reference>
<dbReference type="Proteomes" id="UP000324222">
    <property type="component" value="Unassembled WGS sequence"/>
</dbReference>
<dbReference type="AlphaFoldDB" id="A0A5B7HTH5"/>
<organism evidence="1 2">
    <name type="scientific">Portunus trituberculatus</name>
    <name type="common">Swimming crab</name>
    <name type="synonym">Neptunus trituberculatus</name>
    <dbReference type="NCBI Taxonomy" id="210409"/>
    <lineage>
        <taxon>Eukaryota</taxon>
        <taxon>Metazoa</taxon>
        <taxon>Ecdysozoa</taxon>
        <taxon>Arthropoda</taxon>
        <taxon>Crustacea</taxon>
        <taxon>Multicrustacea</taxon>
        <taxon>Malacostraca</taxon>
        <taxon>Eumalacostraca</taxon>
        <taxon>Eucarida</taxon>
        <taxon>Decapoda</taxon>
        <taxon>Pleocyemata</taxon>
        <taxon>Brachyura</taxon>
        <taxon>Eubrachyura</taxon>
        <taxon>Portunoidea</taxon>
        <taxon>Portunidae</taxon>
        <taxon>Portuninae</taxon>
        <taxon>Portunus</taxon>
    </lineage>
</organism>
<name>A0A5B7HTH5_PORTR</name>